<dbReference type="EMBL" id="LIYF01000046">
    <property type="protein sequence ID" value="KZK04746.1"/>
    <property type="molecule type" value="Genomic_DNA"/>
</dbReference>
<feature type="signal peptide" evidence="5">
    <location>
        <begin position="1"/>
        <end position="21"/>
    </location>
</feature>
<dbReference type="GO" id="GO:0006508">
    <property type="term" value="P:proteolysis"/>
    <property type="evidence" value="ECO:0007669"/>
    <property type="project" value="UniProtKB-KW"/>
</dbReference>
<dbReference type="PANTHER" id="PTHR47053">
    <property type="entry name" value="MUREIN DD-ENDOPEPTIDASE MEPH-RELATED"/>
    <property type="match status" value="1"/>
</dbReference>
<evidence type="ECO:0000256" key="5">
    <source>
        <dbReference type="SAM" id="SignalP"/>
    </source>
</evidence>
<keyword evidence="4" id="KW-0788">Thiol protease</keyword>
<organism evidence="7 8">
    <name type="scientific">Lactococcus lactis subsp. cremoris</name>
    <name type="common">Streptococcus cremoris</name>
    <dbReference type="NCBI Taxonomy" id="1359"/>
    <lineage>
        <taxon>Bacteria</taxon>
        <taxon>Bacillati</taxon>
        <taxon>Bacillota</taxon>
        <taxon>Bacilli</taxon>
        <taxon>Lactobacillales</taxon>
        <taxon>Streptococcaceae</taxon>
        <taxon>Lactococcus</taxon>
    </lineage>
</organism>
<evidence type="ECO:0000256" key="1">
    <source>
        <dbReference type="ARBA" id="ARBA00007074"/>
    </source>
</evidence>
<comment type="caution">
    <text evidence="7">The sequence shown here is derived from an EMBL/GenBank/DDBJ whole genome shotgun (WGS) entry which is preliminary data.</text>
</comment>
<evidence type="ECO:0000313" key="8">
    <source>
        <dbReference type="Proteomes" id="UP000076519"/>
    </source>
</evidence>
<feature type="domain" description="NlpC/P60" evidence="6">
    <location>
        <begin position="100"/>
        <end position="220"/>
    </location>
</feature>
<proteinExistence type="inferred from homology"/>
<dbReference type="Pfam" id="PF00877">
    <property type="entry name" value="NLPC_P60"/>
    <property type="match status" value="1"/>
</dbReference>
<dbReference type="InterPro" id="IPR043708">
    <property type="entry name" value="DUF5648"/>
</dbReference>
<dbReference type="InterPro" id="IPR051202">
    <property type="entry name" value="Peptidase_C40"/>
</dbReference>
<keyword evidence="3" id="KW-0378">Hydrolase</keyword>
<dbReference type="PROSITE" id="PS51935">
    <property type="entry name" value="NLPC_P60"/>
    <property type="match status" value="1"/>
</dbReference>
<evidence type="ECO:0000259" key="6">
    <source>
        <dbReference type="PROSITE" id="PS51935"/>
    </source>
</evidence>
<dbReference type="Gene3D" id="3.90.1720.10">
    <property type="entry name" value="endopeptidase domain like (from Nostoc punctiforme)"/>
    <property type="match status" value="1"/>
</dbReference>
<evidence type="ECO:0000256" key="2">
    <source>
        <dbReference type="ARBA" id="ARBA00022670"/>
    </source>
</evidence>
<evidence type="ECO:0000256" key="3">
    <source>
        <dbReference type="ARBA" id="ARBA00022801"/>
    </source>
</evidence>
<keyword evidence="2" id="KW-0645">Protease</keyword>
<accession>A0A166IQB3</accession>
<evidence type="ECO:0000313" key="7">
    <source>
        <dbReference type="EMBL" id="KZK04746.1"/>
    </source>
</evidence>
<sequence length="372" mass="41821">MKKKFLLISLCILGVSVFLGAGKPIKVCADSPTFNNKQDAKDYQKVHYSELKKETLEQGYSEEQFTDMMNIPYLEPEEDVSKFYDEQNPIMSRAFLRATMSNGEKLVAEAKKYIGTPYGTATPPKQFTCDRLINYTYAKALGMNLPGVTTNQEKLGTEVSLNSLQPGDLIFWGNRGATYHVAMYIGGNQYIHAPDYGQTVQINTISPYFQPSFARRIIATDNGKEPNNDGQKAGEQYIHRLYNVNAGQHHYTGVLYEAQSLKKAGWSYEGVGWVAPTKGADVYRLYNPNNGRHLYTTSSFERDSLVKAGWKAEGVSWHSGGNLPVYRLYNPNAKGNADSHTYTMNTYERDNLIKAGWQSNGIAWYALRAINN</sequence>
<protein>
    <submittedName>
        <fullName evidence="7">Cell wall surface anchor family protein</fullName>
    </submittedName>
</protein>
<comment type="similarity">
    <text evidence="1">Belongs to the peptidase C40 family.</text>
</comment>
<dbReference type="PATRIC" id="fig|1359.32.peg.899"/>
<gene>
    <name evidence="7" type="ORF">AB996_2232</name>
</gene>
<feature type="chain" id="PRO_5039653090" evidence="5">
    <location>
        <begin position="22"/>
        <end position="372"/>
    </location>
</feature>
<dbReference type="InterPro" id="IPR038765">
    <property type="entry name" value="Papain-like_cys_pep_sf"/>
</dbReference>
<dbReference type="AlphaFoldDB" id="A0A166IQB3"/>
<evidence type="ECO:0000256" key="4">
    <source>
        <dbReference type="ARBA" id="ARBA00022807"/>
    </source>
</evidence>
<dbReference type="Proteomes" id="UP000076519">
    <property type="component" value="Unassembled WGS sequence"/>
</dbReference>
<dbReference type="Pfam" id="PF18885">
    <property type="entry name" value="DUF5648"/>
    <property type="match status" value="1"/>
</dbReference>
<keyword evidence="5" id="KW-0732">Signal</keyword>
<dbReference type="GO" id="GO:0008234">
    <property type="term" value="F:cysteine-type peptidase activity"/>
    <property type="evidence" value="ECO:0007669"/>
    <property type="project" value="UniProtKB-KW"/>
</dbReference>
<dbReference type="RefSeq" id="WP_063282386.1">
    <property type="nucleotide sequence ID" value="NZ_LIYF01000046.1"/>
</dbReference>
<dbReference type="SUPFAM" id="SSF54001">
    <property type="entry name" value="Cysteine proteinases"/>
    <property type="match status" value="1"/>
</dbReference>
<name>A0A166IQB3_LACLC</name>
<dbReference type="InterPro" id="IPR000064">
    <property type="entry name" value="NLP_P60_dom"/>
</dbReference>
<reference evidence="7 8" key="1">
    <citation type="submission" date="2015-08" db="EMBL/GenBank/DDBJ databases">
        <title>Draft Genome Sequences of 11 Lactococcus lactis subspecies cremoris strains.</title>
        <authorList>
            <person name="Wels M."/>
            <person name="Backus L."/>
            <person name="Boekhorst J."/>
            <person name="Dijkstra A."/>
            <person name="Beerthuizen M."/>
            <person name="Siezen R."/>
            <person name="Bachmann H."/>
            <person name="Van Hijum S."/>
        </authorList>
    </citation>
    <scope>NUCLEOTIDE SEQUENCE [LARGE SCALE GENOMIC DNA]</scope>
    <source>
        <strain evidence="7 8">KW10</strain>
    </source>
</reference>
<dbReference type="PANTHER" id="PTHR47053:SF1">
    <property type="entry name" value="MUREIN DD-ENDOPEPTIDASE MEPH-RELATED"/>
    <property type="match status" value="1"/>
</dbReference>